<dbReference type="EMBL" id="JACOGK010000031">
    <property type="protein sequence ID" value="MBC3537579.1"/>
    <property type="molecule type" value="Genomic_DNA"/>
</dbReference>
<dbReference type="Proteomes" id="UP000606870">
    <property type="component" value="Unassembled WGS sequence"/>
</dbReference>
<dbReference type="InterPro" id="IPR046346">
    <property type="entry name" value="Aminoacid_DH-like_N_sf"/>
</dbReference>
<keyword evidence="3" id="KW-1185">Reference proteome</keyword>
<dbReference type="InterPro" id="IPR012301">
    <property type="entry name" value="Malic_N_dom"/>
</dbReference>
<proteinExistence type="predicted"/>
<protein>
    <recommendedName>
        <fullName evidence="1">Malic enzyme N-terminal domain-containing protein</fullName>
    </recommendedName>
</protein>
<comment type="caution">
    <text evidence="2">The sequence shown here is derived from an EMBL/GenBank/DDBJ whole genome shotgun (WGS) entry which is preliminary data.</text>
</comment>
<dbReference type="InterPro" id="IPR037062">
    <property type="entry name" value="Malic_N_dom_sf"/>
</dbReference>
<dbReference type="Pfam" id="PF00390">
    <property type="entry name" value="malic"/>
    <property type="match status" value="1"/>
</dbReference>
<gene>
    <name evidence="2" type="ORF">H8J70_09975</name>
</gene>
<evidence type="ECO:0000313" key="2">
    <source>
        <dbReference type="EMBL" id="MBC3537579.1"/>
    </source>
</evidence>
<sequence>MDFRACKRPFHTGRGSTVAVSSDGSAVLGLGYIGPEAGMPVTKGKVLLLFFP</sequence>
<feature type="domain" description="Malic enzyme N-terminal" evidence="1">
    <location>
        <begin position="17"/>
        <end position="48"/>
    </location>
</feature>
<reference evidence="2 3" key="1">
    <citation type="submission" date="2020-08" db="EMBL/GenBank/DDBJ databases">
        <authorList>
            <person name="Liu C."/>
            <person name="Sun Q."/>
        </authorList>
    </citation>
    <scope>NUCLEOTIDE SEQUENCE [LARGE SCALE GENOMIC DNA]</scope>
    <source>
        <strain evidence="2 3">NSJ-59</strain>
    </source>
</reference>
<accession>A0ABR6VLI4</accession>
<dbReference type="Gene3D" id="3.40.50.10380">
    <property type="entry name" value="Malic enzyme, N-terminal domain"/>
    <property type="match status" value="1"/>
</dbReference>
<name>A0ABR6VLI4_9FIRM</name>
<evidence type="ECO:0000259" key="1">
    <source>
        <dbReference type="Pfam" id="PF00390"/>
    </source>
</evidence>
<dbReference type="RefSeq" id="WP_186504074.1">
    <property type="nucleotide sequence ID" value="NZ_JACOGK010000031.1"/>
</dbReference>
<dbReference type="SUPFAM" id="SSF53223">
    <property type="entry name" value="Aminoacid dehydrogenase-like, N-terminal domain"/>
    <property type="match status" value="1"/>
</dbReference>
<evidence type="ECO:0000313" key="3">
    <source>
        <dbReference type="Proteomes" id="UP000606870"/>
    </source>
</evidence>
<organism evidence="2 3">
    <name type="scientific">Megasphaera hominis</name>
    <dbReference type="NCBI Taxonomy" id="159836"/>
    <lineage>
        <taxon>Bacteria</taxon>
        <taxon>Bacillati</taxon>
        <taxon>Bacillota</taxon>
        <taxon>Negativicutes</taxon>
        <taxon>Veillonellales</taxon>
        <taxon>Veillonellaceae</taxon>
        <taxon>Megasphaera</taxon>
    </lineage>
</organism>